<evidence type="ECO:0000313" key="4">
    <source>
        <dbReference type="WBParaSite" id="SRDH1_93000.1"/>
    </source>
</evidence>
<dbReference type="WBParaSite" id="SRDH1_93000.1">
    <property type="protein sequence ID" value="SRDH1_93000.1"/>
    <property type="gene ID" value="SRDH1_93000"/>
</dbReference>
<feature type="chain" id="PRO_5041647596" evidence="2">
    <location>
        <begin position="24"/>
        <end position="72"/>
    </location>
</feature>
<keyword evidence="3" id="KW-1185">Reference proteome</keyword>
<reference evidence="4" key="2">
    <citation type="submission" date="2023-11" db="UniProtKB">
        <authorList>
            <consortium name="WormBaseParasite"/>
        </authorList>
    </citation>
    <scope>IDENTIFICATION</scope>
</reference>
<protein>
    <submittedName>
        <fullName evidence="4">Uncharacterized protein</fullName>
    </submittedName>
</protein>
<feature type="transmembrane region" description="Helical" evidence="1">
    <location>
        <begin position="49"/>
        <end position="69"/>
    </location>
</feature>
<feature type="signal peptide" evidence="2">
    <location>
        <begin position="1"/>
        <end position="23"/>
    </location>
</feature>
<keyword evidence="1" id="KW-0472">Membrane</keyword>
<keyword evidence="1" id="KW-1133">Transmembrane helix</keyword>
<proteinExistence type="predicted"/>
<evidence type="ECO:0000256" key="2">
    <source>
        <dbReference type="SAM" id="SignalP"/>
    </source>
</evidence>
<dbReference type="AlphaFoldDB" id="A0AA85GF25"/>
<accession>A0AA85GF25</accession>
<dbReference type="Proteomes" id="UP000050792">
    <property type="component" value="Unassembled WGS sequence"/>
</dbReference>
<evidence type="ECO:0000313" key="3">
    <source>
        <dbReference type="Proteomes" id="UP000050792"/>
    </source>
</evidence>
<evidence type="ECO:0000256" key="1">
    <source>
        <dbReference type="SAM" id="Phobius"/>
    </source>
</evidence>
<organism evidence="3 4">
    <name type="scientific">Schistosoma rodhaini</name>
    <dbReference type="NCBI Taxonomy" id="6188"/>
    <lineage>
        <taxon>Eukaryota</taxon>
        <taxon>Metazoa</taxon>
        <taxon>Spiralia</taxon>
        <taxon>Lophotrochozoa</taxon>
        <taxon>Platyhelminthes</taxon>
        <taxon>Trematoda</taxon>
        <taxon>Digenea</taxon>
        <taxon>Strigeidida</taxon>
        <taxon>Schistosomatoidea</taxon>
        <taxon>Schistosomatidae</taxon>
        <taxon>Schistosoma</taxon>
    </lineage>
</organism>
<keyword evidence="1" id="KW-0812">Transmembrane</keyword>
<name>A0AA85GF25_9TREM</name>
<keyword evidence="2" id="KW-0732">Signal</keyword>
<sequence length="72" mass="7978">MLNKLLLQLFILLTITIIHDVKCGGEEETTTTPLPTTTSVAIKVYESTIPAYTIMIGLSIHVIHSFVVCKMM</sequence>
<reference evidence="3" key="1">
    <citation type="submission" date="2022-06" db="EMBL/GenBank/DDBJ databases">
        <authorList>
            <person name="Berger JAMES D."/>
            <person name="Berger JAMES D."/>
        </authorList>
    </citation>
    <scope>NUCLEOTIDE SEQUENCE [LARGE SCALE GENOMIC DNA]</scope>
</reference>